<evidence type="ECO:0000256" key="9">
    <source>
        <dbReference type="PIRSR" id="PIRSR000071-1"/>
    </source>
</evidence>
<dbReference type="GO" id="GO:0005506">
    <property type="term" value="F:iron ion binding"/>
    <property type="evidence" value="ECO:0007669"/>
    <property type="project" value="InterPro"/>
</dbReference>
<dbReference type="Pfam" id="PF00301">
    <property type="entry name" value="Rubredoxin"/>
    <property type="match status" value="1"/>
</dbReference>
<proteinExistence type="inferred from homology"/>
<keyword evidence="4 8" id="KW-0813">Transport</keyword>
<dbReference type="OrthoDB" id="9800607at2"/>
<keyword evidence="7 8" id="KW-0408">Iron</keyword>
<evidence type="ECO:0000256" key="1">
    <source>
        <dbReference type="ARBA" id="ARBA00002792"/>
    </source>
</evidence>
<dbReference type="EMBL" id="ANIN01000002">
    <property type="protein sequence ID" value="ELA08644.1"/>
    <property type="molecule type" value="Genomic_DNA"/>
</dbReference>
<sequence length="54" mass="6081">MKKYQCIVCGWIYDEAVGSPEHGIVAGTKWEDIPDDWLCPDCGVGKADFEMMEI</sequence>
<organism evidence="11 12">
    <name type="scientific">Moraxella macacae 0408225</name>
    <dbReference type="NCBI Taxonomy" id="1230338"/>
    <lineage>
        <taxon>Bacteria</taxon>
        <taxon>Pseudomonadati</taxon>
        <taxon>Pseudomonadota</taxon>
        <taxon>Gammaproteobacteria</taxon>
        <taxon>Moraxellales</taxon>
        <taxon>Moraxellaceae</taxon>
        <taxon>Moraxella</taxon>
    </lineage>
</organism>
<dbReference type="PATRIC" id="fig|1230338.3.peg.1887"/>
<comment type="caution">
    <text evidence="11">The sequence shown here is derived from an EMBL/GenBank/DDBJ whole genome shotgun (WGS) entry which is preliminary data.</text>
</comment>
<dbReference type="PRINTS" id="PR00163">
    <property type="entry name" value="RUBREDOXIN"/>
</dbReference>
<evidence type="ECO:0000256" key="2">
    <source>
        <dbReference type="ARBA" id="ARBA00004933"/>
    </source>
</evidence>
<dbReference type="PANTHER" id="PTHR47627:SF1">
    <property type="entry name" value="RUBREDOXIN-1-RELATED"/>
    <property type="match status" value="1"/>
</dbReference>
<feature type="domain" description="Rubredoxin-like" evidence="10">
    <location>
        <begin position="1"/>
        <end position="52"/>
    </location>
</feature>
<comment type="cofactor">
    <cofactor evidence="8 9">
        <name>Fe(3+)</name>
        <dbReference type="ChEBI" id="CHEBI:29034"/>
    </cofactor>
    <text evidence="8 9">Binds 1 Fe(3+) ion per subunit.</text>
</comment>
<feature type="binding site" evidence="9">
    <location>
        <position position="39"/>
    </location>
    <ligand>
        <name>Fe cation</name>
        <dbReference type="ChEBI" id="CHEBI:24875"/>
    </ligand>
</feature>
<dbReference type="AlphaFoldDB" id="L2F6G1"/>
<feature type="binding site" evidence="9">
    <location>
        <position position="6"/>
    </location>
    <ligand>
        <name>Fe cation</name>
        <dbReference type="ChEBI" id="CHEBI:24875"/>
    </ligand>
</feature>
<comment type="function">
    <text evidence="1">Involved in the hydrocarbon hydroxylating system, which transfers electrons from NADH to rubredoxin reductase and then through rubredoxin to alkane 1 monooxygenase.</text>
</comment>
<dbReference type="Gene3D" id="2.20.28.10">
    <property type="match status" value="1"/>
</dbReference>
<dbReference type="FunFam" id="2.20.28.10:FF:000001">
    <property type="entry name" value="Rubredoxin"/>
    <property type="match status" value="1"/>
</dbReference>
<dbReference type="CDD" id="cd00730">
    <property type="entry name" value="rubredoxin"/>
    <property type="match status" value="1"/>
</dbReference>
<protein>
    <recommendedName>
        <fullName evidence="8">Rubredoxin</fullName>
    </recommendedName>
</protein>
<dbReference type="GO" id="GO:0043448">
    <property type="term" value="P:alkane catabolic process"/>
    <property type="evidence" value="ECO:0007669"/>
    <property type="project" value="TreeGrafter"/>
</dbReference>
<evidence type="ECO:0000256" key="7">
    <source>
        <dbReference type="ARBA" id="ARBA00023004"/>
    </source>
</evidence>
<reference evidence="11 12" key="1">
    <citation type="journal article" date="2013" name="Genome Announc.">
        <title>Genome Sequence of Moraxella macacae 0408225, a Novel Bacterial Species Isolated from a Cynomolgus Macaque with Epistaxis.</title>
        <authorList>
            <person name="Ladner J.T."/>
            <person name="Whitehouse C.A."/>
            <person name="Koroleva G.I."/>
            <person name="Palacios G.F."/>
        </authorList>
    </citation>
    <scope>NUCLEOTIDE SEQUENCE [LARGE SCALE GENOMIC DNA]</scope>
    <source>
        <strain evidence="11 12">0408225</strain>
    </source>
</reference>
<comment type="similarity">
    <text evidence="3 8">Belongs to the rubredoxin family.</text>
</comment>
<dbReference type="STRING" id="1230338.MOMA_08791"/>
<feature type="binding site" evidence="9">
    <location>
        <position position="9"/>
    </location>
    <ligand>
        <name>Fe cation</name>
        <dbReference type="ChEBI" id="CHEBI:24875"/>
    </ligand>
</feature>
<dbReference type="eggNOG" id="COG1773">
    <property type="taxonomic scope" value="Bacteria"/>
</dbReference>
<dbReference type="InterPro" id="IPR024922">
    <property type="entry name" value="Rubredoxin"/>
</dbReference>
<name>L2F6G1_9GAMM</name>
<keyword evidence="12" id="KW-1185">Reference proteome</keyword>
<evidence type="ECO:0000259" key="10">
    <source>
        <dbReference type="PROSITE" id="PS50903"/>
    </source>
</evidence>
<evidence type="ECO:0000256" key="6">
    <source>
        <dbReference type="ARBA" id="ARBA00022982"/>
    </source>
</evidence>
<dbReference type="GO" id="GO:0009055">
    <property type="term" value="F:electron transfer activity"/>
    <property type="evidence" value="ECO:0007669"/>
    <property type="project" value="InterPro"/>
</dbReference>
<dbReference type="PIRSF" id="PIRSF000071">
    <property type="entry name" value="Rubredoxin"/>
    <property type="match status" value="1"/>
</dbReference>
<evidence type="ECO:0000256" key="5">
    <source>
        <dbReference type="ARBA" id="ARBA00022723"/>
    </source>
</evidence>
<evidence type="ECO:0000256" key="3">
    <source>
        <dbReference type="ARBA" id="ARBA00005337"/>
    </source>
</evidence>
<keyword evidence="6 8" id="KW-0249">Electron transport</keyword>
<dbReference type="PANTHER" id="PTHR47627">
    <property type="entry name" value="RUBREDOXIN"/>
    <property type="match status" value="1"/>
</dbReference>
<dbReference type="SUPFAM" id="SSF57802">
    <property type="entry name" value="Rubredoxin-like"/>
    <property type="match status" value="1"/>
</dbReference>
<evidence type="ECO:0000256" key="4">
    <source>
        <dbReference type="ARBA" id="ARBA00022448"/>
    </source>
</evidence>
<dbReference type="PROSITE" id="PS00202">
    <property type="entry name" value="RUBREDOXIN"/>
    <property type="match status" value="1"/>
</dbReference>
<evidence type="ECO:0000256" key="8">
    <source>
        <dbReference type="PIRNR" id="PIRNR000071"/>
    </source>
</evidence>
<dbReference type="InterPro" id="IPR050526">
    <property type="entry name" value="Rubredoxin_ET"/>
</dbReference>
<dbReference type="InterPro" id="IPR024934">
    <property type="entry name" value="Rubredoxin-like_dom"/>
</dbReference>
<dbReference type="RefSeq" id="WP_009502202.1">
    <property type="nucleotide sequence ID" value="NZ_ANIN01000002.1"/>
</dbReference>
<feature type="binding site" evidence="9">
    <location>
        <position position="42"/>
    </location>
    <ligand>
        <name>Fe cation</name>
        <dbReference type="ChEBI" id="CHEBI:24875"/>
    </ligand>
</feature>
<comment type="pathway">
    <text evidence="2">Hydrocarbon metabolism; alkane degradation.</text>
</comment>
<dbReference type="InterPro" id="IPR018527">
    <property type="entry name" value="Rubredoxin_Fe_BS"/>
</dbReference>
<dbReference type="Proteomes" id="UP000023795">
    <property type="component" value="Unassembled WGS sequence"/>
</dbReference>
<dbReference type="InterPro" id="IPR024935">
    <property type="entry name" value="Rubredoxin_dom"/>
</dbReference>
<dbReference type="PROSITE" id="PS50903">
    <property type="entry name" value="RUBREDOXIN_LIKE"/>
    <property type="match status" value="1"/>
</dbReference>
<accession>L2F6G1</accession>
<keyword evidence="5 8" id="KW-0479">Metal-binding</keyword>
<gene>
    <name evidence="11" type="ORF">MOMA_08791</name>
</gene>
<evidence type="ECO:0000313" key="12">
    <source>
        <dbReference type="Proteomes" id="UP000023795"/>
    </source>
</evidence>
<evidence type="ECO:0000313" key="11">
    <source>
        <dbReference type="EMBL" id="ELA08644.1"/>
    </source>
</evidence>